<protein>
    <recommendedName>
        <fullName evidence="2">Segregation and condensation protein A</fullName>
    </recommendedName>
</protein>
<proteinExistence type="predicted"/>
<name>A0A6S6SCP9_9GAMM</name>
<dbReference type="EMBL" id="CACVAY010000007">
    <property type="protein sequence ID" value="CAA6800815.1"/>
    <property type="molecule type" value="Genomic_DNA"/>
</dbReference>
<evidence type="ECO:0008006" key="2">
    <source>
        <dbReference type="Google" id="ProtNLM"/>
    </source>
</evidence>
<evidence type="ECO:0000313" key="1">
    <source>
        <dbReference type="EMBL" id="CAA6800815.1"/>
    </source>
</evidence>
<reference evidence="1" key="1">
    <citation type="submission" date="2020-01" db="EMBL/GenBank/DDBJ databases">
        <authorList>
            <person name="Meier V. D."/>
            <person name="Meier V D."/>
        </authorList>
    </citation>
    <scope>NUCLEOTIDE SEQUENCE</scope>
    <source>
        <strain evidence="1">HLG_WM_MAG_07</strain>
    </source>
</reference>
<gene>
    <name evidence="1" type="ORF">HELGO_WM10468</name>
</gene>
<dbReference type="AlphaFoldDB" id="A0A6S6SCP9"/>
<accession>A0A6S6SCP9</accession>
<organism evidence="1">
    <name type="scientific">uncultured Thiotrichaceae bacterium</name>
    <dbReference type="NCBI Taxonomy" id="298394"/>
    <lineage>
        <taxon>Bacteria</taxon>
        <taxon>Pseudomonadati</taxon>
        <taxon>Pseudomonadota</taxon>
        <taxon>Gammaproteobacteria</taxon>
        <taxon>Thiotrichales</taxon>
        <taxon>Thiotrichaceae</taxon>
        <taxon>environmental samples</taxon>
    </lineage>
</organism>
<sequence>MSEHQFSTEKRILMAMRKTLGSIIKDVTPANSSLKSPLSSSTIDDIRVCFDLISVREKEIAKESGLQNQDRPRFTDEPNRENVVSITGLKTQKSDTES</sequence>